<evidence type="ECO:0000256" key="1">
    <source>
        <dbReference type="SAM" id="MobiDB-lite"/>
    </source>
</evidence>
<sequence length="149" mass="15402">MVECSAPSRGAASLFRPLRKYQGIAAANGRVCTLESVAGVLLQPAQLAAPVALEGDAAVHEGLLHVLKLEVDAMSRQKHMDEVYGTSAGDQRGASAKTGTAKTTPAPQAKAAPMTMSKPADPKKATMAGPKMATAPMPKAMPAGRRLLK</sequence>
<evidence type="ECO:0000313" key="2">
    <source>
        <dbReference type="EMBL" id="SZX70516.1"/>
    </source>
</evidence>
<organism evidence="2 3">
    <name type="scientific">Tetradesmus obliquus</name>
    <name type="common">Green alga</name>
    <name type="synonym">Acutodesmus obliquus</name>
    <dbReference type="NCBI Taxonomy" id="3088"/>
    <lineage>
        <taxon>Eukaryota</taxon>
        <taxon>Viridiplantae</taxon>
        <taxon>Chlorophyta</taxon>
        <taxon>core chlorophytes</taxon>
        <taxon>Chlorophyceae</taxon>
        <taxon>CS clade</taxon>
        <taxon>Sphaeropleales</taxon>
        <taxon>Scenedesmaceae</taxon>
        <taxon>Tetradesmus</taxon>
    </lineage>
</organism>
<name>A0A383W1H4_TETOB</name>
<evidence type="ECO:0000313" key="3">
    <source>
        <dbReference type="Proteomes" id="UP000256970"/>
    </source>
</evidence>
<dbReference type="Proteomes" id="UP000256970">
    <property type="component" value="Unassembled WGS sequence"/>
</dbReference>
<dbReference type="AlphaFoldDB" id="A0A383W1H4"/>
<feature type="compositionally biased region" description="Low complexity" evidence="1">
    <location>
        <begin position="94"/>
        <end position="115"/>
    </location>
</feature>
<keyword evidence="3" id="KW-1185">Reference proteome</keyword>
<dbReference type="EMBL" id="FNXT01000992">
    <property type="protein sequence ID" value="SZX70516.1"/>
    <property type="molecule type" value="Genomic_DNA"/>
</dbReference>
<feature type="compositionally biased region" description="Low complexity" evidence="1">
    <location>
        <begin position="125"/>
        <end position="149"/>
    </location>
</feature>
<proteinExistence type="predicted"/>
<accession>A0A383W1H4</accession>
<gene>
    <name evidence="2" type="ORF">BQ4739_LOCUS10724</name>
</gene>
<protein>
    <submittedName>
        <fullName evidence="2">Uncharacterized protein</fullName>
    </submittedName>
</protein>
<reference evidence="2 3" key="1">
    <citation type="submission" date="2016-10" db="EMBL/GenBank/DDBJ databases">
        <authorList>
            <person name="Cai Z."/>
        </authorList>
    </citation>
    <scope>NUCLEOTIDE SEQUENCE [LARGE SCALE GENOMIC DNA]</scope>
</reference>
<feature type="region of interest" description="Disordered" evidence="1">
    <location>
        <begin position="83"/>
        <end position="149"/>
    </location>
</feature>